<organism evidence="2 3">
    <name type="scientific">Zizania palustris</name>
    <name type="common">Northern wild rice</name>
    <dbReference type="NCBI Taxonomy" id="103762"/>
    <lineage>
        <taxon>Eukaryota</taxon>
        <taxon>Viridiplantae</taxon>
        <taxon>Streptophyta</taxon>
        <taxon>Embryophyta</taxon>
        <taxon>Tracheophyta</taxon>
        <taxon>Spermatophyta</taxon>
        <taxon>Magnoliopsida</taxon>
        <taxon>Liliopsida</taxon>
        <taxon>Poales</taxon>
        <taxon>Poaceae</taxon>
        <taxon>BOP clade</taxon>
        <taxon>Oryzoideae</taxon>
        <taxon>Oryzeae</taxon>
        <taxon>Zizaniinae</taxon>
        <taxon>Zizania</taxon>
    </lineage>
</organism>
<comment type="caution">
    <text evidence="2">The sequence shown here is derived from an EMBL/GenBank/DDBJ whole genome shotgun (WGS) entry which is preliminary data.</text>
</comment>
<feature type="domain" description="RING-type" evidence="1">
    <location>
        <begin position="2"/>
        <end position="41"/>
    </location>
</feature>
<dbReference type="AlphaFoldDB" id="A0A8J5W088"/>
<protein>
    <recommendedName>
        <fullName evidence="1">RING-type domain-containing protein</fullName>
    </recommendedName>
</protein>
<sequence>MICFGDYKEGEDTTVMSCSSRHRFHEACLNKWFERSRSCPLYRYELPAEELPSMAASEDDNDARYSEWDDLPDDPWLHIYDVDDNDFYFHYYLHIDDEVVELYVHV</sequence>
<dbReference type="Proteomes" id="UP000729402">
    <property type="component" value="Unassembled WGS sequence"/>
</dbReference>
<reference evidence="2" key="1">
    <citation type="journal article" date="2021" name="bioRxiv">
        <title>Whole Genome Assembly and Annotation of Northern Wild Rice, Zizania palustris L., Supports a Whole Genome Duplication in the Zizania Genus.</title>
        <authorList>
            <person name="Haas M."/>
            <person name="Kono T."/>
            <person name="Macchietto M."/>
            <person name="Millas R."/>
            <person name="McGilp L."/>
            <person name="Shao M."/>
            <person name="Duquette J."/>
            <person name="Hirsch C.N."/>
            <person name="Kimball J."/>
        </authorList>
    </citation>
    <scope>NUCLEOTIDE SEQUENCE</scope>
    <source>
        <tissue evidence="2">Fresh leaf tissue</tissue>
    </source>
</reference>
<evidence type="ECO:0000313" key="3">
    <source>
        <dbReference type="Proteomes" id="UP000729402"/>
    </source>
</evidence>
<proteinExistence type="predicted"/>
<name>A0A8J5W088_ZIZPA</name>
<dbReference type="EMBL" id="JAAALK010000284">
    <property type="protein sequence ID" value="KAG8067309.1"/>
    <property type="molecule type" value="Genomic_DNA"/>
</dbReference>
<dbReference type="InterPro" id="IPR001841">
    <property type="entry name" value="Znf_RING"/>
</dbReference>
<keyword evidence="3" id="KW-1185">Reference proteome</keyword>
<evidence type="ECO:0000259" key="1">
    <source>
        <dbReference type="Pfam" id="PF13639"/>
    </source>
</evidence>
<accession>A0A8J5W088</accession>
<reference evidence="2" key="2">
    <citation type="submission" date="2021-02" db="EMBL/GenBank/DDBJ databases">
        <authorList>
            <person name="Kimball J.A."/>
            <person name="Haas M.W."/>
            <person name="Macchietto M."/>
            <person name="Kono T."/>
            <person name="Duquette J."/>
            <person name="Shao M."/>
        </authorList>
    </citation>
    <scope>NUCLEOTIDE SEQUENCE</scope>
    <source>
        <tissue evidence="2">Fresh leaf tissue</tissue>
    </source>
</reference>
<dbReference type="OrthoDB" id="730252at2759"/>
<evidence type="ECO:0000313" key="2">
    <source>
        <dbReference type="EMBL" id="KAG8067309.1"/>
    </source>
</evidence>
<dbReference type="Pfam" id="PF13639">
    <property type="entry name" value="zf-RING_2"/>
    <property type="match status" value="1"/>
</dbReference>
<gene>
    <name evidence="2" type="ORF">GUJ93_ZPchr0005g14676</name>
</gene>